<dbReference type="OrthoDB" id="5381041at2"/>
<dbReference type="AlphaFoldDB" id="A0A1R4HJY5"/>
<evidence type="ECO:0000313" key="2">
    <source>
        <dbReference type="EMBL" id="SJM96210.1"/>
    </source>
</evidence>
<evidence type="ECO:0000256" key="1">
    <source>
        <dbReference type="SAM" id="SignalP"/>
    </source>
</evidence>
<keyword evidence="1" id="KW-0732">Signal</keyword>
<dbReference type="RefSeq" id="WP_087148587.1">
    <property type="nucleotide sequence ID" value="NZ_FUKJ01000458.1"/>
</dbReference>
<organism evidence="2 3">
    <name type="scientific">Crenothrix polyspora</name>
    <dbReference type="NCBI Taxonomy" id="360316"/>
    <lineage>
        <taxon>Bacteria</taxon>
        <taxon>Pseudomonadati</taxon>
        <taxon>Pseudomonadota</taxon>
        <taxon>Gammaproteobacteria</taxon>
        <taxon>Methylococcales</taxon>
        <taxon>Crenotrichaceae</taxon>
        <taxon>Crenothrix</taxon>
    </lineage>
</organism>
<proteinExistence type="predicted"/>
<dbReference type="Pfam" id="PF10677">
    <property type="entry name" value="DUF2490"/>
    <property type="match status" value="1"/>
</dbReference>
<evidence type="ECO:0000313" key="3">
    <source>
        <dbReference type="Proteomes" id="UP000195442"/>
    </source>
</evidence>
<name>A0A1R4HJY5_9GAMM</name>
<keyword evidence="3" id="KW-1185">Reference proteome</keyword>
<evidence type="ECO:0008006" key="4">
    <source>
        <dbReference type="Google" id="ProtNLM"/>
    </source>
</evidence>
<accession>A0A1R4HJY5</accession>
<feature type="signal peptide" evidence="1">
    <location>
        <begin position="1"/>
        <end position="20"/>
    </location>
</feature>
<protein>
    <recommendedName>
        <fullName evidence="4">DUF2490 domain-containing protein</fullName>
    </recommendedName>
</protein>
<gene>
    <name evidence="2" type="ORF">CRENPOLYSF2_900035</name>
</gene>
<dbReference type="EMBL" id="FUKJ01000458">
    <property type="protein sequence ID" value="SJM96210.1"/>
    <property type="molecule type" value="Genomic_DNA"/>
</dbReference>
<dbReference type="Proteomes" id="UP000195442">
    <property type="component" value="Unassembled WGS sequence"/>
</dbReference>
<reference evidence="3" key="1">
    <citation type="submission" date="2017-02" db="EMBL/GenBank/DDBJ databases">
        <authorList>
            <person name="Daims H."/>
        </authorList>
    </citation>
    <scope>NUCLEOTIDE SEQUENCE [LARGE SCALE GENOMIC DNA]</scope>
</reference>
<sequence length="228" mass="26714">MMKKILALCLGLAVSGVSLADDDTSIWISNTYQTDFGGSKYLAFLELQPRFNKDDTKFNQLIIRPFFGYKITKNLQASLGFAWQGEYNSKDKFDLATKDLVEQVQWIDNLTPQLNFQYRFRLEQRFFADADLSHRMRHRFRFQYSIPESKLFLVAFDELFIYLNSVNSGRLEYSVQSGINQNRSYFGVGYKVTPNVNIDTGYQLQYVNNFGKEDLYNHVWLTNLNINF</sequence>
<feature type="chain" id="PRO_5012142090" description="DUF2490 domain-containing protein" evidence="1">
    <location>
        <begin position="21"/>
        <end position="228"/>
    </location>
</feature>
<dbReference type="InterPro" id="IPR019619">
    <property type="entry name" value="DUF2490"/>
</dbReference>